<evidence type="ECO:0000256" key="1">
    <source>
        <dbReference type="SAM" id="Coils"/>
    </source>
</evidence>
<dbReference type="EMBL" id="JBHTIZ010000010">
    <property type="protein sequence ID" value="MFD0983481.1"/>
    <property type="molecule type" value="Genomic_DNA"/>
</dbReference>
<accession>A0ABW3J181</accession>
<comment type="caution">
    <text evidence="2">The sequence shown here is derived from an EMBL/GenBank/DDBJ whole genome shotgun (WGS) entry which is preliminary data.</text>
</comment>
<dbReference type="RefSeq" id="WP_379753527.1">
    <property type="nucleotide sequence ID" value="NZ_JBHSYB010000008.1"/>
</dbReference>
<protein>
    <submittedName>
        <fullName evidence="2">Uncharacterized protein</fullName>
    </submittedName>
</protein>
<sequence>MNDSCQIYVDQIKKAKETVEMLENQLHEIRLKIQKHNDANDYQMLRKLTLDMTITLNELEHSQFNLDQCKSKHTKPN</sequence>
<keyword evidence="1" id="KW-0175">Coiled coil</keyword>
<gene>
    <name evidence="2" type="ORF">ACFQ0S_03230</name>
</gene>
<name>A0ABW3J181_9FLAO</name>
<evidence type="ECO:0000313" key="2">
    <source>
        <dbReference type="EMBL" id="MFD0983481.1"/>
    </source>
</evidence>
<proteinExistence type="predicted"/>
<organism evidence="2 3">
    <name type="scientific">Flavobacterium myungsuense</name>
    <dbReference type="NCBI Taxonomy" id="651823"/>
    <lineage>
        <taxon>Bacteria</taxon>
        <taxon>Pseudomonadati</taxon>
        <taxon>Bacteroidota</taxon>
        <taxon>Flavobacteriia</taxon>
        <taxon>Flavobacteriales</taxon>
        <taxon>Flavobacteriaceae</taxon>
        <taxon>Flavobacterium</taxon>
    </lineage>
</organism>
<reference evidence="3" key="1">
    <citation type="journal article" date="2019" name="Int. J. Syst. Evol. Microbiol.">
        <title>The Global Catalogue of Microorganisms (GCM) 10K type strain sequencing project: providing services to taxonomists for standard genome sequencing and annotation.</title>
        <authorList>
            <consortium name="The Broad Institute Genomics Platform"/>
            <consortium name="The Broad Institute Genome Sequencing Center for Infectious Disease"/>
            <person name="Wu L."/>
            <person name="Ma J."/>
        </authorList>
    </citation>
    <scope>NUCLEOTIDE SEQUENCE [LARGE SCALE GENOMIC DNA]</scope>
    <source>
        <strain evidence="3">CECT 7649</strain>
    </source>
</reference>
<keyword evidence="3" id="KW-1185">Reference proteome</keyword>
<evidence type="ECO:0000313" key="3">
    <source>
        <dbReference type="Proteomes" id="UP001597051"/>
    </source>
</evidence>
<dbReference type="Proteomes" id="UP001597051">
    <property type="component" value="Unassembled WGS sequence"/>
</dbReference>
<feature type="coiled-coil region" evidence="1">
    <location>
        <begin position="5"/>
        <end position="39"/>
    </location>
</feature>